<dbReference type="Pfam" id="PF17900">
    <property type="entry name" value="Peptidase_M1_N"/>
    <property type="match status" value="1"/>
</dbReference>
<keyword evidence="4" id="KW-1185">Reference proteome</keyword>
<dbReference type="GO" id="GO:0005737">
    <property type="term" value="C:cytoplasm"/>
    <property type="evidence" value="ECO:0007669"/>
    <property type="project" value="TreeGrafter"/>
</dbReference>
<dbReference type="GO" id="GO:0006508">
    <property type="term" value="P:proteolysis"/>
    <property type="evidence" value="ECO:0007669"/>
    <property type="project" value="TreeGrafter"/>
</dbReference>
<dbReference type="GO" id="GO:0070006">
    <property type="term" value="F:metalloaminopeptidase activity"/>
    <property type="evidence" value="ECO:0007669"/>
    <property type="project" value="TreeGrafter"/>
</dbReference>
<reference evidence="3 4" key="1">
    <citation type="submission" date="2018-11" db="EMBL/GenBank/DDBJ databases">
        <authorList>
            <consortium name="Pathogen Informatics"/>
        </authorList>
    </citation>
    <scope>NUCLEOTIDE SEQUENCE [LARGE SCALE GENOMIC DNA]</scope>
</reference>
<dbReference type="GO" id="GO:0043171">
    <property type="term" value="P:peptide catabolic process"/>
    <property type="evidence" value="ECO:0007669"/>
    <property type="project" value="TreeGrafter"/>
</dbReference>
<evidence type="ECO:0000313" key="3">
    <source>
        <dbReference type="EMBL" id="VDM65184.1"/>
    </source>
</evidence>
<dbReference type="InterPro" id="IPR050344">
    <property type="entry name" value="Peptidase_M1_aminopeptidases"/>
</dbReference>
<evidence type="ECO:0000259" key="2">
    <source>
        <dbReference type="Pfam" id="PF17900"/>
    </source>
</evidence>
<dbReference type="PANTHER" id="PTHR11533">
    <property type="entry name" value="PROTEASE M1 ZINC METALLOPROTEASE"/>
    <property type="match status" value="1"/>
</dbReference>
<dbReference type="Proteomes" id="UP000270094">
    <property type="component" value="Unassembled WGS sequence"/>
</dbReference>
<dbReference type="AlphaFoldDB" id="A0A3P7IHZ5"/>
<dbReference type="SUPFAM" id="SSF63737">
    <property type="entry name" value="Leukotriene A4 hydrolase N-terminal domain"/>
    <property type="match status" value="1"/>
</dbReference>
<protein>
    <recommendedName>
        <fullName evidence="2">Aminopeptidase N-like N-terminal domain-containing protein</fullName>
    </recommendedName>
</protein>
<dbReference type="GO" id="GO:0042277">
    <property type="term" value="F:peptide binding"/>
    <property type="evidence" value="ECO:0007669"/>
    <property type="project" value="TreeGrafter"/>
</dbReference>
<proteinExistence type="predicted"/>
<accession>A0A3P7IHZ5</accession>
<dbReference type="OrthoDB" id="5834318at2759"/>
<dbReference type="InterPro" id="IPR045357">
    <property type="entry name" value="Aminopeptidase_N-like_N"/>
</dbReference>
<sequence length="258" mass="29196">MKRSMTAGFRNGGDDKKEDNSPSAAELRLPKSIRPCDDKTYVFSFLTVSYDLSLQAYLPSYVDFPHEKDFTFDAELEMVLDVIEVSEKIVLNMRNITINKGRSELMCLEHLFTNTSKQDFQKIDYLMEVFEIGQDFEVMPDSNLVQKNDVILNASAPIDWQNSGKGLGGEKVDIEKVVPKDNLEKVEIVPAKRLVKGLPLRAHHCNISRVAAVTQMEPIDARSMVPCFDEPEFKATWNVKIIHPKGTKAISNGLEEKK</sequence>
<dbReference type="PANTHER" id="PTHR11533:SF301">
    <property type="entry name" value="AMINOPEPTIDASE"/>
    <property type="match status" value="1"/>
</dbReference>
<dbReference type="GO" id="GO:0016020">
    <property type="term" value="C:membrane"/>
    <property type="evidence" value="ECO:0007669"/>
    <property type="project" value="TreeGrafter"/>
</dbReference>
<feature type="region of interest" description="Disordered" evidence="1">
    <location>
        <begin position="1"/>
        <end position="25"/>
    </location>
</feature>
<dbReference type="GO" id="GO:0008270">
    <property type="term" value="F:zinc ion binding"/>
    <property type="evidence" value="ECO:0007669"/>
    <property type="project" value="TreeGrafter"/>
</dbReference>
<name>A0A3P7IHZ5_STRVU</name>
<organism evidence="3 4">
    <name type="scientific">Strongylus vulgaris</name>
    <name type="common">Blood worm</name>
    <dbReference type="NCBI Taxonomy" id="40348"/>
    <lineage>
        <taxon>Eukaryota</taxon>
        <taxon>Metazoa</taxon>
        <taxon>Ecdysozoa</taxon>
        <taxon>Nematoda</taxon>
        <taxon>Chromadorea</taxon>
        <taxon>Rhabditida</taxon>
        <taxon>Rhabditina</taxon>
        <taxon>Rhabditomorpha</taxon>
        <taxon>Strongyloidea</taxon>
        <taxon>Strongylidae</taxon>
        <taxon>Strongylus</taxon>
    </lineage>
</organism>
<dbReference type="EMBL" id="UYYB01000257">
    <property type="protein sequence ID" value="VDM65184.1"/>
    <property type="molecule type" value="Genomic_DNA"/>
</dbReference>
<dbReference type="InterPro" id="IPR042097">
    <property type="entry name" value="Aminopeptidase_N-like_N_sf"/>
</dbReference>
<feature type="domain" description="Aminopeptidase N-like N-terminal" evidence="2">
    <location>
        <begin position="208"/>
        <end position="257"/>
    </location>
</feature>
<dbReference type="Gene3D" id="2.60.40.1730">
    <property type="entry name" value="tricorn interacting facor f3 domain"/>
    <property type="match status" value="1"/>
</dbReference>
<evidence type="ECO:0000256" key="1">
    <source>
        <dbReference type="SAM" id="MobiDB-lite"/>
    </source>
</evidence>
<dbReference type="GO" id="GO:0005615">
    <property type="term" value="C:extracellular space"/>
    <property type="evidence" value="ECO:0007669"/>
    <property type="project" value="TreeGrafter"/>
</dbReference>
<evidence type="ECO:0000313" key="4">
    <source>
        <dbReference type="Proteomes" id="UP000270094"/>
    </source>
</evidence>
<gene>
    <name evidence="3" type="ORF">SVUK_LOCUS182</name>
</gene>